<proteinExistence type="predicted"/>
<dbReference type="EMBL" id="JBHGVX010000005">
    <property type="protein sequence ID" value="KAL1795964.1"/>
    <property type="molecule type" value="Genomic_DNA"/>
</dbReference>
<name>A0ABR3UK28_9PLEO</name>
<protein>
    <submittedName>
        <fullName evidence="1">Uncharacterized protein</fullName>
    </submittedName>
</protein>
<accession>A0ABR3UK28</accession>
<sequence length="195" mass="21914">MFQRPIHPLKSYATPSQFDLSSLTIPLTAKEILTFFPNHVDIPEIQHRFCHSDIKGSFQANFIKSKAYLGGAFPTKPTTFTTGHYTFVPGEANGFDNVRITYPLIDCGFHVHPRNFPMGPDSGPFTKALIQVQLAGNTTLMLSELDTFIAAMGISRELEDGYTDAGFQARHRVMVKEYKAFLQKNAGKKNIRFDH</sequence>
<evidence type="ECO:0000313" key="2">
    <source>
        <dbReference type="Proteomes" id="UP001578633"/>
    </source>
</evidence>
<dbReference type="Proteomes" id="UP001578633">
    <property type="component" value="Chromosome 5"/>
</dbReference>
<dbReference type="GeneID" id="96086510"/>
<keyword evidence="2" id="KW-1185">Reference proteome</keyword>
<evidence type="ECO:0000313" key="1">
    <source>
        <dbReference type="EMBL" id="KAL1795964.1"/>
    </source>
</evidence>
<dbReference type="RefSeq" id="XP_069306548.1">
    <property type="nucleotide sequence ID" value="XM_069452372.1"/>
</dbReference>
<reference evidence="1 2" key="1">
    <citation type="submission" date="2024-09" db="EMBL/GenBank/DDBJ databases">
        <title>T2T genomes of carrot and Alternaria dauci and their utility for understanding host-pathogen interaction during carrot leaf blight disease.</title>
        <authorList>
            <person name="Liu W."/>
            <person name="Xu S."/>
            <person name="Ou C."/>
            <person name="Liu X."/>
            <person name="Zhuang F."/>
            <person name="Deng X.W."/>
        </authorList>
    </citation>
    <scope>NUCLEOTIDE SEQUENCE [LARGE SCALE GENOMIC DNA]</scope>
    <source>
        <strain evidence="1 2">A2016</strain>
    </source>
</reference>
<organism evidence="1 2">
    <name type="scientific">Alternaria dauci</name>
    <dbReference type="NCBI Taxonomy" id="48095"/>
    <lineage>
        <taxon>Eukaryota</taxon>
        <taxon>Fungi</taxon>
        <taxon>Dikarya</taxon>
        <taxon>Ascomycota</taxon>
        <taxon>Pezizomycotina</taxon>
        <taxon>Dothideomycetes</taxon>
        <taxon>Pleosporomycetidae</taxon>
        <taxon>Pleosporales</taxon>
        <taxon>Pleosporineae</taxon>
        <taxon>Pleosporaceae</taxon>
        <taxon>Alternaria</taxon>
        <taxon>Alternaria sect. Porri</taxon>
    </lineage>
</organism>
<gene>
    <name evidence="1" type="ORF">ACET3X_006188</name>
</gene>
<comment type="caution">
    <text evidence="1">The sequence shown here is derived from an EMBL/GenBank/DDBJ whole genome shotgun (WGS) entry which is preliminary data.</text>
</comment>